<name>A0AAE1B5X3_9GAST</name>
<comment type="caution">
    <text evidence="1">The sequence shown here is derived from an EMBL/GenBank/DDBJ whole genome shotgun (WGS) entry which is preliminary data.</text>
</comment>
<dbReference type="EMBL" id="JAWDGP010000502">
    <property type="protein sequence ID" value="KAK3800088.1"/>
    <property type="molecule type" value="Genomic_DNA"/>
</dbReference>
<reference evidence="1" key="1">
    <citation type="journal article" date="2023" name="G3 (Bethesda)">
        <title>A reference genome for the long-term kleptoplast-retaining sea slug Elysia crispata morphotype clarki.</title>
        <authorList>
            <person name="Eastman K.E."/>
            <person name="Pendleton A.L."/>
            <person name="Shaikh M.A."/>
            <person name="Suttiyut T."/>
            <person name="Ogas R."/>
            <person name="Tomko P."/>
            <person name="Gavelis G."/>
            <person name="Widhalm J.R."/>
            <person name="Wisecaver J.H."/>
        </authorList>
    </citation>
    <scope>NUCLEOTIDE SEQUENCE</scope>
    <source>
        <strain evidence="1">ECLA1</strain>
    </source>
</reference>
<dbReference type="Proteomes" id="UP001283361">
    <property type="component" value="Unassembled WGS sequence"/>
</dbReference>
<keyword evidence="2" id="KW-1185">Reference proteome</keyword>
<dbReference type="AlphaFoldDB" id="A0AAE1B5X3"/>
<accession>A0AAE1B5X3</accession>
<evidence type="ECO:0000313" key="1">
    <source>
        <dbReference type="EMBL" id="KAK3800088.1"/>
    </source>
</evidence>
<protein>
    <submittedName>
        <fullName evidence="1">Uncharacterized protein</fullName>
    </submittedName>
</protein>
<sequence length="90" mass="10228">MGTRNQEYQTSFEKLKCLTTNSPNAGHKIICDTVGRVKQPRARYCCRGHRDLCCLVYLSTGRLLDRKVNFAITEKQAPGIMFALHQLPNT</sequence>
<organism evidence="1 2">
    <name type="scientific">Elysia crispata</name>
    <name type="common">lettuce slug</name>
    <dbReference type="NCBI Taxonomy" id="231223"/>
    <lineage>
        <taxon>Eukaryota</taxon>
        <taxon>Metazoa</taxon>
        <taxon>Spiralia</taxon>
        <taxon>Lophotrochozoa</taxon>
        <taxon>Mollusca</taxon>
        <taxon>Gastropoda</taxon>
        <taxon>Heterobranchia</taxon>
        <taxon>Euthyneura</taxon>
        <taxon>Panpulmonata</taxon>
        <taxon>Sacoglossa</taxon>
        <taxon>Placobranchoidea</taxon>
        <taxon>Plakobranchidae</taxon>
        <taxon>Elysia</taxon>
    </lineage>
</organism>
<evidence type="ECO:0000313" key="2">
    <source>
        <dbReference type="Proteomes" id="UP001283361"/>
    </source>
</evidence>
<gene>
    <name evidence="1" type="ORF">RRG08_015055</name>
</gene>
<proteinExistence type="predicted"/>